<dbReference type="Gene3D" id="3.30.200.20">
    <property type="entry name" value="Phosphorylase Kinase, domain 1"/>
    <property type="match status" value="1"/>
</dbReference>
<feature type="domain" description="UBA" evidence="24">
    <location>
        <begin position="338"/>
        <end position="377"/>
    </location>
</feature>
<evidence type="ECO:0000256" key="22">
    <source>
        <dbReference type="SAM" id="MobiDB-lite"/>
    </source>
</evidence>
<dbReference type="CDD" id="cd12196">
    <property type="entry name" value="MARK1-3_C"/>
    <property type="match status" value="1"/>
</dbReference>
<dbReference type="EC" id="2.7.11.1" evidence="5"/>
<evidence type="ECO:0000256" key="21">
    <source>
        <dbReference type="PROSITE-ProRule" id="PRU10141"/>
    </source>
</evidence>
<keyword evidence="6" id="KW-1003">Cell membrane</keyword>
<dbReference type="PANTHER" id="PTHR24346">
    <property type="entry name" value="MAP/MICROTUBULE AFFINITY-REGULATING KINASE"/>
    <property type="match status" value="1"/>
</dbReference>
<reference evidence="26" key="1">
    <citation type="submission" date="2021-04" db="EMBL/GenBank/DDBJ databases">
        <authorList>
            <consortium name="Wellcome Sanger Institute Data Sharing"/>
        </authorList>
    </citation>
    <scope>NUCLEOTIDE SEQUENCE [LARGE SCALE GENOMIC DNA]</scope>
</reference>
<feature type="domain" description="Protein kinase" evidence="23">
    <location>
        <begin position="68"/>
        <end position="319"/>
    </location>
</feature>
<evidence type="ECO:0000256" key="20">
    <source>
        <dbReference type="ARBA" id="ARBA00071529"/>
    </source>
</evidence>
<keyword evidence="9" id="KW-0597">Phosphoprotein</keyword>
<evidence type="ECO:0000256" key="4">
    <source>
        <dbReference type="ARBA" id="ARBA00006234"/>
    </source>
</evidence>
<dbReference type="InterPro" id="IPR000719">
    <property type="entry name" value="Prot_kinase_dom"/>
</dbReference>
<organism evidence="26 27">
    <name type="scientific">Sparus aurata</name>
    <name type="common">Gilthead sea bream</name>
    <dbReference type="NCBI Taxonomy" id="8175"/>
    <lineage>
        <taxon>Eukaryota</taxon>
        <taxon>Metazoa</taxon>
        <taxon>Chordata</taxon>
        <taxon>Craniata</taxon>
        <taxon>Vertebrata</taxon>
        <taxon>Euteleostomi</taxon>
        <taxon>Actinopterygii</taxon>
        <taxon>Neopterygii</taxon>
        <taxon>Teleostei</taxon>
        <taxon>Neoteleostei</taxon>
        <taxon>Acanthomorphata</taxon>
        <taxon>Eupercaria</taxon>
        <taxon>Spariformes</taxon>
        <taxon>Sparidae</taxon>
        <taxon>Sparus</taxon>
    </lineage>
</organism>
<proteinExistence type="inferred from homology"/>
<evidence type="ECO:0000256" key="15">
    <source>
        <dbReference type="ARBA" id="ARBA00023273"/>
    </source>
</evidence>
<dbReference type="Gene3D" id="3.30.310.80">
    <property type="entry name" value="Kinase associated domain 1, KA1"/>
    <property type="match status" value="1"/>
</dbReference>
<dbReference type="InterPro" id="IPR028375">
    <property type="entry name" value="KA1/Ssp2_C"/>
</dbReference>
<dbReference type="InterPro" id="IPR008271">
    <property type="entry name" value="Ser/Thr_kinase_AS"/>
</dbReference>
<dbReference type="FunFam" id="1.10.8.10:FF:000005">
    <property type="entry name" value="Non-specific serine/threonine protein kinase"/>
    <property type="match status" value="1"/>
</dbReference>
<evidence type="ECO:0000256" key="7">
    <source>
        <dbReference type="ARBA" id="ARBA00022490"/>
    </source>
</evidence>
<dbReference type="PROSITE" id="PS00107">
    <property type="entry name" value="PROTEIN_KINASE_ATP"/>
    <property type="match status" value="1"/>
</dbReference>
<feature type="compositionally biased region" description="Basic and acidic residues" evidence="22">
    <location>
        <begin position="616"/>
        <end position="628"/>
    </location>
</feature>
<dbReference type="Gene3D" id="1.10.510.10">
    <property type="entry name" value="Transferase(Phosphotransferase) domain 1"/>
    <property type="match status" value="1"/>
</dbReference>
<comment type="subcellular location">
    <subcellularLocation>
        <location evidence="1">Cell membrane</location>
    </subcellularLocation>
    <subcellularLocation>
        <location evidence="2">Cell projection</location>
        <location evidence="2">Dendrite</location>
    </subcellularLocation>
    <subcellularLocation>
        <location evidence="3">Cytoplasm</location>
    </subcellularLocation>
</comment>
<keyword evidence="12" id="KW-0418">Kinase</keyword>
<dbReference type="AlphaFoldDB" id="A0A671YKC4"/>
<dbReference type="Ensembl" id="ENSSAUT00010066302.1">
    <property type="protein sequence ID" value="ENSSAUP00010063253.1"/>
    <property type="gene ID" value="ENSSAUG00010024538.1"/>
</dbReference>
<dbReference type="PROSITE" id="PS50030">
    <property type="entry name" value="UBA"/>
    <property type="match status" value="1"/>
</dbReference>
<dbReference type="Gene3D" id="1.10.8.10">
    <property type="entry name" value="DNA helicase RuvA subunit, C-terminal domain"/>
    <property type="match status" value="1"/>
</dbReference>
<comment type="similarity">
    <text evidence="4">Belongs to the protein kinase superfamily. CAMK Ser/Thr protein kinase family. SNF1 subfamily.</text>
</comment>
<dbReference type="FunFam" id="3.30.200.20:FF:000003">
    <property type="entry name" value="Non-specific serine/threonine protein kinase"/>
    <property type="match status" value="1"/>
</dbReference>
<evidence type="ECO:0000256" key="2">
    <source>
        <dbReference type="ARBA" id="ARBA00004279"/>
    </source>
</evidence>
<evidence type="ECO:0000256" key="10">
    <source>
        <dbReference type="ARBA" id="ARBA00022679"/>
    </source>
</evidence>
<evidence type="ECO:0000256" key="18">
    <source>
        <dbReference type="ARBA" id="ARBA00054424"/>
    </source>
</evidence>
<dbReference type="Pfam" id="PF00069">
    <property type="entry name" value="Pkinase"/>
    <property type="match status" value="1"/>
</dbReference>
<dbReference type="InterPro" id="IPR011009">
    <property type="entry name" value="Kinase-like_dom_sf"/>
</dbReference>
<feature type="compositionally biased region" description="Basic and acidic residues" evidence="22">
    <location>
        <begin position="434"/>
        <end position="447"/>
    </location>
</feature>
<feature type="region of interest" description="Disordered" evidence="22">
    <location>
        <begin position="491"/>
        <end position="649"/>
    </location>
</feature>
<dbReference type="PANTHER" id="PTHR24346:SF21">
    <property type="entry name" value="SERINE_THREONINE-PROTEIN KINASE MARK1"/>
    <property type="match status" value="1"/>
</dbReference>
<feature type="binding site" evidence="21">
    <location>
        <position position="97"/>
    </location>
    <ligand>
        <name>ATP</name>
        <dbReference type="ChEBI" id="CHEBI:30616"/>
    </ligand>
</feature>
<reference evidence="26" key="3">
    <citation type="submission" date="2025-09" db="UniProtKB">
        <authorList>
            <consortium name="Ensembl"/>
        </authorList>
    </citation>
    <scope>IDENTIFICATION</scope>
</reference>
<dbReference type="SUPFAM" id="SSF103243">
    <property type="entry name" value="KA1-like"/>
    <property type="match status" value="1"/>
</dbReference>
<evidence type="ECO:0000256" key="19">
    <source>
        <dbReference type="ARBA" id="ARBA00063680"/>
    </source>
</evidence>
<evidence type="ECO:0000256" key="16">
    <source>
        <dbReference type="ARBA" id="ARBA00047899"/>
    </source>
</evidence>
<comment type="function">
    <text evidence="18">Serine/threonine-protein kinase. Involved in the specific phosphorylation of microtubule-associated proteins for MAP2 and MAP4. Phosphorylates the microtubule-associated protein MAPT/TAU. Phosphorylates CDC25C on 'Ser-216'. Regulates localization and activity of some histone deacetylases by mediating phosphorylation of HDAC7, promoting subsequent interaction between HDAC7 and 14-3-3 and export from the nucleus. Regulates localization and activity of MITF by mediating its phosphorylation, promoting subsequent interaction between MITF and 14-3-3 and retention in the cytosol. Negatively regulates the Hippo signaling pathway and antagonizes the phosphorylation of LATS1. Cooperates with DLG5 to inhibit the kinase activity of STK3/MST2 toward LATS1. Phosphorylates PKP2 and KSR1.</text>
</comment>
<evidence type="ECO:0000256" key="5">
    <source>
        <dbReference type="ARBA" id="ARBA00012513"/>
    </source>
</evidence>
<evidence type="ECO:0000256" key="9">
    <source>
        <dbReference type="ARBA" id="ARBA00022553"/>
    </source>
</evidence>
<dbReference type="GeneTree" id="ENSGT00940000157560"/>
<comment type="subunit">
    <text evidence="19">Interacts with MAPT/TAU. Interacts with DLG5 (via coiled-coil domain). Interacts with STK3/MST2 and STK4/MST1 in the presence of DLG5. Interacts with YWHAB, YWHAG, YWHAQ and YWHAZ. Interacts with PKP2 (via N-terminus). Interacts with CDC25C. Interacts with KSR1.</text>
</comment>
<evidence type="ECO:0000259" key="25">
    <source>
        <dbReference type="PROSITE" id="PS50032"/>
    </source>
</evidence>
<comment type="catalytic activity">
    <reaction evidence="17">
        <text>L-seryl-[protein] + ATP = O-phospho-L-seryl-[protein] + ADP + H(+)</text>
        <dbReference type="Rhea" id="RHEA:17989"/>
        <dbReference type="Rhea" id="RHEA-COMP:9863"/>
        <dbReference type="Rhea" id="RHEA-COMP:11604"/>
        <dbReference type="ChEBI" id="CHEBI:15378"/>
        <dbReference type="ChEBI" id="CHEBI:29999"/>
        <dbReference type="ChEBI" id="CHEBI:30616"/>
        <dbReference type="ChEBI" id="CHEBI:83421"/>
        <dbReference type="ChEBI" id="CHEBI:456216"/>
        <dbReference type="EC" id="2.7.11.1"/>
    </reaction>
</comment>
<dbReference type="Pfam" id="PF00627">
    <property type="entry name" value="UBA"/>
    <property type="match status" value="1"/>
</dbReference>
<reference evidence="26" key="2">
    <citation type="submission" date="2025-08" db="UniProtKB">
        <authorList>
            <consortium name="Ensembl"/>
        </authorList>
    </citation>
    <scope>IDENTIFICATION</scope>
</reference>
<evidence type="ECO:0000313" key="26">
    <source>
        <dbReference type="Ensembl" id="ENSSAUP00010063253.1"/>
    </source>
</evidence>
<dbReference type="InterPro" id="IPR015940">
    <property type="entry name" value="UBA"/>
</dbReference>
<keyword evidence="27" id="KW-1185">Reference proteome</keyword>
<evidence type="ECO:0000256" key="12">
    <source>
        <dbReference type="ARBA" id="ARBA00022777"/>
    </source>
</evidence>
<keyword evidence="15" id="KW-0966">Cell projection</keyword>
<dbReference type="GO" id="GO:0035556">
    <property type="term" value="P:intracellular signal transduction"/>
    <property type="evidence" value="ECO:0007669"/>
    <property type="project" value="TreeGrafter"/>
</dbReference>
<sequence length="744" mass="83565">MFKSTFRSGYDEIADLHMCVCFLQHSSVDGFVEPPAPPTKSASRHSLPRCRNSFTLSTTEEQPHIGNYRLLKTIGKGNFAKVKLARHVLTGREVAVKIIDKTQLNPTSLQKLFREVRIMKLLNHPNIVKLFEVIETEKTLYLVMEYASGGEVFDYLVAHGRMKEKEARAKFRQIVSAVQYCHQRRIVHRDLKAENLLLDADMNIKIADFGFSNEFTVGSKLDTFCGSPPYAAPELFQGKKYDGPEVDVWSLGVILYTLVSGSLPFDGQNLKELRERVLRGKYRIPFYMSTDCENLLKKLLVLNPVKRGSLEQIMKDHWMNVGHEEEELKPYIEPEADFSDSSRIELMVTMGFPKDEITDSLQAQKYDDVMATYLLLGRKAPEVLGPSVPPAVSYTKRGQALSVESDHREEWDGARRLELSTSKGDVPASPLGVQERKKTTRTLHEHREIDTNGSMTRRNTYVCERSSTDRYSAIPNGKDITFSCFSLVSGSTPSTAISSTRPRHTKSMSSSGHPSKSTLPPIDDNTELKASSSPRGPSTSPSAHSISTPEKNRFPRGTTSRSTFHGAQLRDRRSATYNGPPASPTLSHDTGALAQQRRGTSTGIISKITSKFVRRVPSEGEASARTETPRSASGDTKEEGSRDSKPRSLRFTWSMKTTSSMEPAEMMREIRKVLDANSCDYEQRERFLLFCVHGDARQDNLVQWEMEVCKLPRLSLNGVRFKRISGTSIAFKNIACKIANELKL</sequence>
<evidence type="ECO:0000256" key="3">
    <source>
        <dbReference type="ARBA" id="ARBA00004496"/>
    </source>
</evidence>
<accession>A0A671YKC4</accession>
<dbReference type="InterPro" id="IPR017441">
    <property type="entry name" value="Protein_kinase_ATP_BS"/>
</dbReference>
<keyword evidence="8" id="KW-0723">Serine/threonine-protein kinase</keyword>
<evidence type="ECO:0000256" key="6">
    <source>
        <dbReference type="ARBA" id="ARBA00022475"/>
    </source>
</evidence>
<evidence type="ECO:0000256" key="14">
    <source>
        <dbReference type="ARBA" id="ARBA00023136"/>
    </source>
</evidence>
<feature type="compositionally biased region" description="Basic and acidic residues" evidence="22">
    <location>
        <begin position="635"/>
        <end position="646"/>
    </location>
</feature>
<evidence type="ECO:0000259" key="24">
    <source>
        <dbReference type="PROSITE" id="PS50030"/>
    </source>
</evidence>
<dbReference type="GO" id="GO:0030425">
    <property type="term" value="C:dendrite"/>
    <property type="evidence" value="ECO:0007669"/>
    <property type="project" value="UniProtKB-SubCell"/>
</dbReference>
<protein>
    <recommendedName>
        <fullName evidence="20">MAP/microtubule affinity-regulating kinase 3</fullName>
        <ecNumber evidence="5">2.7.11.1</ecNumber>
    </recommendedName>
</protein>
<dbReference type="CDD" id="cd14072">
    <property type="entry name" value="STKc_MARK"/>
    <property type="match status" value="1"/>
</dbReference>
<feature type="region of interest" description="Disordered" evidence="22">
    <location>
        <begin position="417"/>
        <end position="447"/>
    </location>
</feature>
<keyword evidence="13 21" id="KW-0067">ATP-binding</keyword>
<dbReference type="SMART" id="SM00220">
    <property type="entry name" value="S_TKc"/>
    <property type="match status" value="1"/>
</dbReference>
<dbReference type="GO" id="GO:0004674">
    <property type="term" value="F:protein serine/threonine kinase activity"/>
    <property type="evidence" value="ECO:0007669"/>
    <property type="project" value="UniProtKB-KW"/>
</dbReference>
<feature type="compositionally biased region" description="Polar residues" evidence="22">
    <location>
        <begin position="491"/>
        <end position="500"/>
    </location>
</feature>
<dbReference type="SMART" id="SM00165">
    <property type="entry name" value="UBA"/>
    <property type="match status" value="1"/>
</dbReference>
<evidence type="ECO:0000313" key="27">
    <source>
        <dbReference type="Proteomes" id="UP000472265"/>
    </source>
</evidence>
<evidence type="ECO:0000256" key="13">
    <source>
        <dbReference type="ARBA" id="ARBA00022840"/>
    </source>
</evidence>
<evidence type="ECO:0000256" key="17">
    <source>
        <dbReference type="ARBA" id="ARBA00048679"/>
    </source>
</evidence>
<feature type="domain" description="KA1" evidence="25">
    <location>
        <begin position="695"/>
        <end position="744"/>
    </location>
</feature>
<keyword evidence="7" id="KW-0963">Cytoplasm</keyword>
<dbReference type="PROSITE" id="PS00108">
    <property type="entry name" value="PROTEIN_KINASE_ST"/>
    <property type="match status" value="1"/>
</dbReference>
<evidence type="ECO:0000256" key="1">
    <source>
        <dbReference type="ARBA" id="ARBA00004236"/>
    </source>
</evidence>
<dbReference type="GO" id="GO:0005886">
    <property type="term" value="C:plasma membrane"/>
    <property type="evidence" value="ECO:0007669"/>
    <property type="project" value="UniProtKB-SubCell"/>
</dbReference>
<keyword evidence="11 21" id="KW-0547">Nucleotide-binding</keyword>
<dbReference type="FunFam" id="1.10.510.10:FF:001032">
    <property type="entry name" value="KP78b, isoform A"/>
    <property type="match status" value="1"/>
</dbReference>
<evidence type="ECO:0000259" key="23">
    <source>
        <dbReference type="PROSITE" id="PS50011"/>
    </source>
</evidence>
<feature type="compositionally biased region" description="Polar residues" evidence="22">
    <location>
        <begin position="597"/>
        <end position="609"/>
    </location>
</feature>
<dbReference type="Pfam" id="PF02149">
    <property type="entry name" value="KA1"/>
    <property type="match status" value="1"/>
</dbReference>
<dbReference type="PROSITE" id="PS50032">
    <property type="entry name" value="KA1"/>
    <property type="match status" value="1"/>
</dbReference>
<dbReference type="Proteomes" id="UP000472265">
    <property type="component" value="Chromosome 15"/>
</dbReference>
<feature type="compositionally biased region" description="Low complexity" evidence="22">
    <location>
        <begin position="531"/>
        <end position="542"/>
    </location>
</feature>
<dbReference type="InterPro" id="IPR001772">
    <property type="entry name" value="KA1_dom"/>
</dbReference>
<evidence type="ECO:0000256" key="8">
    <source>
        <dbReference type="ARBA" id="ARBA00022527"/>
    </source>
</evidence>
<dbReference type="GO" id="GO:0005737">
    <property type="term" value="C:cytoplasm"/>
    <property type="evidence" value="ECO:0007669"/>
    <property type="project" value="UniProtKB-SubCell"/>
</dbReference>
<dbReference type="PROSITE" id="PS50011">
    <property type="entry name" value="PROTEIN_KINASE_DOM"/>
    <property type="match status" value="1"/>
</dbReference>
<feature type="compositionally biased region" description="Low complexity" evidence="22">
    <location>
        <begin position="507"/>
        <end position="517"/>
    </location>
</feature>
<gene>
    <name evidence="26" type="primary">MARK1</name>
</gene>
<evidence type="ECO:0000256" key="11">
    <source>
        <dbReference type="ARBA" id="ARBA00022741"/>
    </source>
</evidence>
<comment type="catalytic activity">
    <reaction evidence="16">
        <text>L-threonyl-[protein] + ATP = O-phospho-L-threonyl-[protein] + ADP + H(+)</text>
        <dbReference type="Rhea" id="RHEA:46608"/>
        <dbReference type="Rhea" id="RHEA-COMP:11060"/>
        <dbReference type="Rhea" id="RHEA-COMP:11605"/>
        <dbReference type="ChEBI" id="CHEBI:15378"/>
        <dbReference type="ChEBI" id="CHEBI:30013"/>
        <dbReference type="ChEBI" id="CHEBI:30616"/>
        <dbReference type="ChEBI" id="CHEBI:61977"/>
        <dbReference type="ChEBI" id="CHEBI:456216"/>
        <dbReference type="EC" id="2.7.11.1"/>
    </reaction>
</comment>
<dbReference type="GO" id="GO:0005524">
    <property type="term" value="F:ATP binding"/>
    <property type="evidence" value="ECO:0007669"/>
    <property type="project" value="UniProtKB-UniRule"/>
</dbReference>
<keyword evidence="10" id="KW-0808">Transferase</keyword>
<keyword evidence="14" id="KW-0472">Membrane</keyword>
<dbReference type="InterPro" id="IPR049508">
    <property type="entry name" value="MARK1-4_cat"/>
</dbReference>
<dbReference type="FunFam" id="3.30.310.80:FF:000001">
    <property type="entry name" value="Non-specific serine/threonine protein kinase"/>
    <property type="match status" value="1"/>
</dbReference>
<dbReference type="SUPFAM" id="SSF56112">
    <property type="entry name" value="Protein kinase-like (PK-like)"/>
    <property type="match status" value="1"/>
</dbReference>
<name>A0A671YKC4_SPAAU</name>